<feature type="transmembrane region" description="Helical" evidence="2">
    <location>
        <begin position="143"/>
        <end position="162"/>
    </location>
</feature>
<organism evidence="3 4">
    <name type="scientific">Mycetocola lacteus</name>
    <dbReference type="NCBI Taxonomy" id="76637"/>
    <lineage>
        <taxon>Bacteria</taxon>
        <taxon>Bacillati</taxon>
        <taxon>Actinomycetota</taxon>
        <taxon>Actinomycetes</taxon>
        <taxon>Micrococcales</taxon>
        <taxon>Microbacteriaceae</taxon>
        <taxon>Mycetocola</taxon>
    </lineage>
</organism>
<dbReference type="RefSeq" id="WP_121688338.1">
    <property type="nucleotide sequence ID" value="NZ_RCUY01000005.1"/>
</dbReference>
<gene>
    <name evidence="3" type="ORF">D9V34_08250</name>
</gene>
<keyword evidence="2" id="KW-1133">Transmembrane helix</keyword>
<feature type="transmembrane region" description="Helical" evidence="2">
    <location>
        <begin position="168"/>
        <end position="192"/>
    </location>
</feature>
<accession>A0A3L7AUK0</accession>
<proteinExistence type="predicted"/>
<keyword evidence="2" id="KW-0812">Transmembrane</keyword>
<evidence type="ECO:0000256" key="2">
    <source>
        <dbReference type="SAM" id="Phobius"/>
    </source>
</evidence>
<protein>
    <submittedName>
        <fullName evidence="3">Uncharacterized protein</fullName>
    </submittedName>
</protein>
<feature type="region of interest" description="Disordered" evidence="1">
    <location>
        <begin position="1"/>
        <end position="103"/>
    </location>
</feature>
<keyword evidence="2" id="KW-0472">Membrane</keyword>
<feature type="compositionally biased region" description="Polar residues" evidence="1">
    <location>
        <begin position="66"/>
        <end position="95"/>
    </location>
</feature>
<dbReference type="EMBL" id="RCUY01000005">
    <property type="protein sequence ID" value="RLP83211.1"/>
    <property type="molecule type" value="Genomic_DNA"/>
</dbReference>
<dbReference type="Proteomes" id="UP000269438">
    <property type="component" value="Unassembled WGS sequence"/>
</dbReference>
<comment type="caution">
    <text evidence="3">The sequence shown here is derived from an EMBL/GenBank/DDBJ whole genome shotgun (WGS) entry which is preliminary data.</text>
</comment>
<dbReference type="AlphaFoldDB" id="A0A3L7AUK0"/>
<sequence>MSTNTPDKNGHNSEPEQELRIEDLVAEAQQENAEDAPTAAHPVTPSTADETASDVPAQDDSATAAYPQSTPATAQDSIPTAAYPQSTPTTTQDSIPTAAYPEPHTATPNYPYVPPAAYPTGAPVAVGTRVEAPINRTPRAFTIVWGMLLLAFGVLLVARNVWDISVDPITLAFAVVTAAGVVLVGCGIGMVVRNARKSTGAK</sequence>
<reference evidence="3 4" key="1">
    <citation type="submission" date="2018-10" db="EMBL/GenBank/DDBJ databases">
        <authorList>
            <person name="Li J."/>
        </authorList>
    </citation>
    <scope>NUCLEOTIDE SEQUENCE [LARGE SCALE GENOMIC DNA]</scope>
    <source>
        <strain evidence="3 4">JCM 11654</strain>
    </source>
</reference>
<evidence type="ECO:0000313" key="3">
    <source>
        <dbReference type="EMBL" id="RLP83211.1"/>
    </source>
</evidence>
<dbReference type="OrthoDB" id="9929868at2"/>
<evidence type="ECO:0000256" key="1">
    <source>
        <dbReference type="SAM" id="MobiDB-lite"/>
    </source>
</evidence>
<feature type="compositionally biased region" description="Basic and acidic residues" evidence="1">
    <location>
        <begin position="8"/>
        <end position="23"/>
    </location>
</feature>
<name>A0A3L7AUK0_9MICO</name>
<keyword evidence="4" id="KW-1185">Reference proteome</keyword>
<evidence type="ECO:0000313" key="4">
    <source>
        <dbReference type="Proteomes" id="UP000269438"/>
    </source>
</evidence>